<dbReference type="GO" id="GO:0005886">
    <property type="term" value="C:plasma membrane"/>
    <property type="evidence" value="ECO:0007669"/>
    <property type="project" value="TreeGrafter"/>
</dbReference>
<name>A0A9D1XJY7_9FIRM</name>
<dbReference type="InterPro" id="IPR007441">
    <property type="entry name" value="EutH"/>
</dbReference>
<feature type="transmembrane region" description="Helical" evidence="1">
    <location>
        <begin position="188"/>
        <end position="211"/>
    </location>
</feature>
<evidence type="ECO:0000256" key="1">
    <source>
        <dbReference type="SAM" id="Phobius"/>
    </source>
</evidence>
<feature type="transmembrane region" description="Helical" evidence="1">
    <location>
        <begin position="162"/>
        <end position="182"/>
    </location>
</feature>
<protein>
    <submittedName>
        <fullName evidence="2">Ethanolamine utilization protein EutH</fullName>
    </submittedName>
</protein>
<dbReference type="Pfam" id="PF04346">
    <property type="entry name" value="EutH"/>
    <property type="match status" value="1"/>
</dbReference>
<dbReference type="GO" id="GO:0034228">
    <property type="term" value="F:ethanolamine transmembrane transporter activity"/>
    <property type="evidence" value="ECO:0007669"/>
    <property type="project" value="InterPro"/>
</dbReference>
<feature type="transmembrane region" description="Helical" evidence="1">
    <location>
        <begin position="232"/>
        <end position="251"/>
    </location>
</feature>
<dbReference type="EMBL" id="DXET01000028">
    <property type="protein sequence ID" value="HIX80536.1"/>
    <property type="molecule type" value="Genomic_DNA"/>
</dbReference>
<feature type="transmembrane region" description="Helical" evidence="1">
    <location>
        <begin position="327"/>
        <end position="349"/>
    </location>
</feature>
<feature type="transmembrane region" description="Helical" evidence="1">
    <location>
        <begin position="271"/>
        <end position="289"/>
    </location>
</feature>
<sequence length="360" mass="39092">MNFFVLIMLGLCLLGLVDKILNNKLGLVEAFDRGLNSMGSIAMSMVGFYCIAISLIQNNVDTITTLSANSSLDPSIIIGTLLAPDMGGFSIVSGLSNKEFILFSGILLTSSLGQTISFQLPIFLSSLRKDDLDPFINGLVYGILSLPVVLIISALYLQIPNLLINLLPIIILCLVLVIALYLSYQKTIFVLTLFGYIIKILSIILFGLVVLQLFFTNLSFTTTSLISEAMIVVLKMVIVVCGSMILSDILIKKFPNLIFKASRYLGINSTALIGLLLSLGTSLAMIPLFSKMDRKGKILNGAFSVAGAYVFGGQLGFVASVSSSFDVVVYIIFKLAAGIFAIILVMIFYREKKEKIVIDN</sequence>
<dbReference type="AlphaFoldDB" id="A0A9D1XJY7"/>
<reference evidence="2" key="1">
    <citation type="journal article" date="2021" name="PeerJ">
        <title>Extensive microbial diversity within the chicken gut microbiome revealed by metagenomics and culture.</title>
        <authorList>
            <person name="Gilroy R."/>
            <person name="Ravi A."/>
            <person name="Getino M."/>
            <person name="Pursley I."/>
            <person name="Horton D.L."/>
            <person name="Alikhan N.F."/>
            <person name="Baker D."/>
            <person name="Gharbi K."/>
            <person name="Hall N."/>
            <person name="Watson M."/>
            <person name="Adriaenssens E.M."/>
            <person name="Foster-Nyarko E."/>
            <person name="Jarju S."/>
            <person name="Secka A."/>
            <person name="Antonio M."/>
            <person name="Oren A."/>
            <person name="Chaudhuri R.R."/>
            <person name="La Ragione R."/>
            <person name="Hildebrand F."/>
            <person name="Pallen M.J."/>
        </authorList>
    </citation>
    <scope>NUCLEOTIDE SEQUENCE</scope>
    <source>
        <strain evidence="2">ChiGjej1B1-14440</strain>
    </source>
</reference>
<feature type="transmembrane region" description="Helical" evidence="1">
    <location>
        <begin position="135"/>
        <end position="157"/>
    </location>
</feature>
<proteinExistence type="predicted"/>
<keyword evidence="1" id="KW-1133">Transmembrane helix</keyword>
<gene>
    <name evidence="2" type="ORF">H9980_00990</name>
</gene>
<organism evidence="2 3">
    <name type="scientific">Candidatus Erysipelatoclostridium merdavium</name>
    <dbReference type="NCBI Taxonomy" id="2838566"/>
    <lineage>
        <taxon>Bacteria</taxon>
        <taxon>Bacillati</taxon>
        <taxon>Bacillota</taxon>
        <taxon>Erysipelotrichia</taxon>
        <taxon>Erysipelotrichales</taxon>
        <taxon>Erysipelotrichales incertae sedis</taxon>
    </lineage>
</organism>
<feature type="transmembrane region" description="Helical" evidence="1">
    <location>
        <begin position="301"/>
        <end position="321"/>
    </location>
</feature>
<accession>A0A9D1XJY7</accession>
<keyword evidence="1" id="KW-0472">Membrane</keyword>
<comment type="caution">
    <text evidence="2">The sequence shown here is derived from an EMBL/GenBank/DDBJ whole genome shotgun (WGS) entry which is preliminary data.</text>
</comment>
<dbReference type="PANTHER" id="PTHR40089:SF1">
    <property type="entry name" value="ETHANOLAMINE PERMEASE EUTH-RELATED"/>
    <property type="match status" value="1"/>
</dbReference>
<evidence type="ECO:0000313" key="2">
    <source>
        <dbReference type="EMBL" id="HIX80536.1"/>
    </source>
</evidence>
<dbReference type="PANTHER" id="PTHR40089">
    <property type="entry name" value="ETHANOLAMINE UTILIZATION PROTEIN EUTH"/>
    <property type="match status" value="1"/>
</dbReference>
<evidence type="ECO:0000313" key="3">
    <source>
        <dbReference type="Proteomes" id="UP000886724"/>
    </source>
</evidence>
<dbReference type="Proteomes" id="UP000886724">
    <property type="component" value="Unassembled WGS sequence"/>
</dbReference>
<feature type="transmembrane region" description="Helical" evidence="1">
    <location>
        <begin position="35"/>
        <end position="56"/>
    </location>
</feature>
<keyword evidence="1" id="KW-0812">Transmembrane</keyword>
<reference evidence="2" key="2">
    <citation type="submission" date="2021-04" db="EMBL/GenBank/DDBJ databases">
        <authorList>
            <person name="Gilroy R."/>
        </authorList>
    </citation>
    <scope>NUCLEOTIDE SEQUENCE</scope>
    <source>
        <strain evidence="2">ChiGjej1B1-14440</strain>
    </source>
</reference>
<feature type="transmembrane region" description="Helical" evidence="1">
    <location>
        <begin position="100"/>
        <end position="123"/>
    </location>
</feature>